<organism evidence="1 2">
    <name type="scientific">Imbroritus primus</name>
    <dbReference type="NCBI Taxonomy" id="3058603"/>
    <lineage>
        <taxon>Bacteria</taxon>
        <taxon>Pseudomonadati</taxon>
        <taxon>Pseudomonadota</taxon>
        <taxon>Betaproteobacteria</taxon>
        <taxon>Burkholderiales</taxon>
        <taxon>Burkholderiaceae</taxon>
        <taxon>Imbroritus</taxon>
    </lineage>
</organism>
<name>A0ACD3SN31_9BURK</name>
<comment type="caution">
    <text evidence="1">The sequence shown here is derived from an EMBL/GenBank/DDBJ whole genome shotgun (WGS) entry which is preliminary data.</text>
</comment>
<accession>A0ACD3SN31</accession>
<proteinExistence type="predicted"/>
<protein>
    <submittedName>
        <fullName evidence="1">Uncharacterized protein</fullName>
    </submittedName>
</protein>
<keyword evidence="2" id="KW-1185">Reference proteome</keyword>
<dbReference type="Proteomes" id="UP000004277">
    <property type="component" value="Unassembled WGS sequence"/>
</dbReference>
<reference evidence="1" key="1">
    <citation type="submission" date="2019-05" db="EMBL/GenBank/DDBJ databases">
        <title>Revised genome assembly of Burkholderiaceae (previously Ralstonia) sp. PBA.</title>
        <authorList>
            <person name="Gan H.M."/>
        </authorList>
    </citation>
    <scope>NUCLEOTIDE SEQUENCE</scope>
    <source>
        <strain evidence="1">PBA</strain>
    </source>
</reference>
<evidence type="ECO:0000313" key="1">
    <source>
        <dbReference type="EMBL" id="TMS57600.1"/>
    </source>
</evidence>
<gene>
    <name evidence="1" type="ORF">MW7_011970</name>
</gene>
<evidence type="ECO:0000313" key="2">
    <source>
        <dbReference type="Proteomes" id="UP000004277"/>
    </source>
</evidence>
<dbReference type="EMBL" id="AKCV02000022">
    <property type="protein sequence ID" value="TMS57600.1"/>
    <property type="molecule type" value="Genomic_DNA"/>
</dbReference>
<sequence length="132" mass="14681">MNALPFSLSFFRSSSQWRCLTVGLLLVLPGLAAAQADSNPSPLSAQELERINKQPIAPRATTELNRPREPSFVLNDTDGTQVREYRNKGRATDIEVHSGMGTSYQMSKPEEGVPQQRDRTVNRVPSVPILKF</sequence>